<dbReference type="GO" id="GO:0032259">
    <property type="term" value="P:methylation"/>
    <property type="evidence" value="ECO:0007669"/>
    <property type="project" value="UniProtKB-KW"/>
</dbReference>
<gene>
    <name evidence="1" type="ORF">NOSIN_07530</name>
</gene>
<dbReference type="RefSeq" id="WP_077690056.1">
    <property type="nucleotide sequence ID" value="NZ_MCOK01000001.1"/>
</dbReference>
<dbReference type="GO" id="GO:0008168">
    <property type="term" value="F:methyltransferase activity"/>
    <property type="evidence" value="ECO:0007669"/>
    <property type="project" value="UniProtKB-KW"/>
</dbReference>
<dbReference type="OrthoDB" id="3216820at2"/>
<evidence type="ECO:0000313" key="2">
    <source>
        <dbReference type="Proteomes" id="UP000189004"/>
    </source>
</evidence>
<dbReference type="InterPro" id="IPR029063">
    <property type="entry name" value="SAM-dependent_MTases_sf"/>
</dbReference>
<dbReference type="AlphaFoldDB" id="A0A1V3BYN8"/>
<dbReference type="Gene3D" id="3.40.50.150">
    <property type="entry name" value="Vaccinia Virus protein VP39"/>
    <property type="match status" value="1"/>
</dbReference>
<dbReference type="STRING" id="501010.NOSIN_07530"/>
<sequence>MTDTPIDPSVAHGARVRNYWLGGRDNYPVDREVGDTVRELMPQVVEAARGDRLFLRRAVTHLVREEGIRQFLDIGAGLPAAGNTHEVAQAHVPDARVVYVDNDPMVLAHARALLMGTDEGRTRFVGSDLRDTGTVLEAARRTLDLDRPVGLTLLGTMGALGDLDEALGIVRAYMDALAPGSFLAVCDGVLTGAETTADERAPEALRHWRESVAQPYHMRPVKEFGRFFDGFALVEPGIVSVTRWRPEPVEVGEVRDIPQYCGLARKV</sequence>
<organism evidence="1 2">
    <name type="scientific">Nocardiopsis sinuspersici</name>
    <dbReference type="NCBI Taxonomy" id="501010"/>
    <lineage>
        <taxon>Bacteria</taxon>
        <taxon>Bacillati</taxon>
        <taxon>Actinomycetota</taxon>
        <taxon>Actinomycetes</taxon>
        <taxon>Streptosporangiales</taxon>
        <taxon>Nocardiopsidaceae</taxon>
        <taxon>Nocardiopsis</taxon>
    </lineage>
</organism>
<keyword evidence="2" id="KW-1185">Reference proteome</keyword>
<dbReference type="SUPFAM" id="SSF53335">
    <property type="entry name" value="S-adenosyl-L-methionine-dependent methyltransferases"/>
    <property type="match status" value="1"/>
</dbReference>
<keyword evidence="1" id="KW-0808">Transferase</keyword>
<protein>
    <submittedName>
        <fullName evidence="1">S-adenosyl methyltransferase</fullName>
    </submittedName>
</protein>
<evidence type="ECO:0000313" key="1">
    <source>
        <dbReference type="EMBL" id="OOC53667.1"/>
    </source>
</evidence>
<accession>A0A1V3BYN8</accession>
<dbReference type="Proteomes" id="UP000189004">
    <property type="component" value="Unassembled WGS sequence"/>
</dbReference>
<comment type="caution">
    <text evidence="1">The sequence shown here is derived from an EMBL/GenBank/DDBJ whole genome shotgun (WGS) entry which is preliminary data.</text>
</comment>
<dbReference type="Pfam" id="PF04672">
    <property type="entry name" value="Methyltransf_19"/>
    <property type="match status" value="1"/>
</dbReference>
<dbReference type="PIRSF" id="PIRSF017393">
    <property type="entry name" value="MTase_SAV2177"/>
    <property type="match status" value="1"/>
</dbReference>
<keyword evidence="1" id="KW-0489">Methyltransferase</keyword>
<reference evidence="2" key="1">
    <citation type="submission" date="2016-08" db="EMBL/GenBank/DDBJ databases">
        <authorList>
            <person name="Tokovenko B."/>
            <person name="Kalinowski J."/>
        </authorList>
    </citation>
    <scope>NUCLEOTIDE SEQUENCE [LARGE SCALE GENOMIC DNA]</scope>
    <source>
        <strain evidence="2">UTMC102</strain>
    </source>
</reference>
<dbReference type="InterPro" id="IPR006764">
    <property type="entry name" value="SAM_dep_MeTrfase_SAV2177_type"/>
</dbReference>
<name>A0A1V3BYN8_9ACTN</name>
<dbReference type="EMBL" id="MCOK01000001">
    <property type="protein sequence ID" value="OOC53667.1"/>
    <property type="molecule type" value="Genomic_DNA"/>
</dbReference>
<proteinExistence type="predicted"/>